<dbReference type="PANTHER" id="PTHR10091">
    <property type="entry name" value="ALDOSE-1-EPIMERASE"/>
    <property type="match status" value="1"/>
</dbReference>
<reference evidence="1 2" key="1">
    <citation type="submission" date="2018-08" db="EMBL/GenBank/DDBJ databases">
        <title>Sequencing the genomes of 1000 actinobacteria strains.</title>
        <authorList>
            <person name="Klenk H.-P."/>
        </authorList>
    </citation>
    <scope>NUCLEOTIDE SEQUENCE [LARGE SCALE GENOMIC DNA]</scope>
    <source>
        <strain evidence="1 2">DSM 22891</strain>
    </source>
</reference>
<dbReference type="GO" id="GO:0006006">
    <property type="term" value="P:glucose metabolic process"/>
    <property type="evidence" value="ECO:0007669"/>
    <property type="project" value="TreeGrafter"/>
</dbReference>
<dbReference type="SUPFAM" id="SSF74650">
    <property type="entry name" value="Galactose mutarotase-like"/>
    <property type="match status" value="1"/>
</dbReference>
<evidence type="ECO:0000313" key="2">
    <source>
        <dbReference type="Proteomes" id="UP000256485"/>
    </source>
</evidence>
<dbReference type="OrthoDB" id="4739604at2"/>
<comment type="caution">
    <text evidence="1">The sequence shown here is derived from an EMBL/GenBank/DDBJ whole genome shotgun (WGS) entry which is preliminary data.</text>
</comment>
<evidence type="ECO:0000313" key="1">
    <source>
        <dbReference type="EMBL" id="REF35824.1"/>
    </source>
</evidence>
<dbReference type="GO" id="GO:0004034">
    <property type="term" value="F:aldose 1-epimerase activity"/>
    <property type="evidence" value="ECO:0007669"/>
    <property type="project" value="TreeGrafter"/>
</dbReference>
<organism evidence="1 2">
    <name type="scientific">Thermasporomyces composti</name>
    <dbReference type="NCBI Taxonomy" id="696763"/>
    <lineage>
        <taxon>Bacteria</taxon>
        <taxon>Bacillati</taxon>
        <taxon>Actinomycetota</taxon>
        <taxon>Actinomycetes</taxon>
        <taxon>Propionibacteriales</taxon>
        <taxon>Nocardioidaceae</taxon>
        <taxon>Thermasporomyces</taxon>
    </lineage>
</organism>
<dbReference type="InterPro" id="IPR011013">
    <property type="entry name" value="Gal_mutarotase_sf_dom"/>
</dbReference>
<dbReference type="AlphaFoldDB" id="A0A3D9VCC7"/>
<dbReference type="CDD" id="cd09022">
    <property type="entry name" value="Aldose_epim_Ec_YihR"/>
    <property type="match status" value="1"/>
</dbReference>
<dbReference type="Pfam" id="PF01263">
    <property type="entry name" value="Aldose_epim"/>
    <property type="match status" value="1"/>
</dbReference>
<dbReference type="InterPro" id="IPR014718">
    <property type="entry name" value="GH-type_carb-bd"/>
</dbReference>
<dbReference type="InterPro" id="IPR008183">
    <property type="entry name" value="Aldose_1/G6P_1-epimerase"/>
</dbReference>
<gene>
    <name evidence="1" type="ORF">DFJ64_1216</name>
</gene>
<accession>A0A3D9VCC7</accession>
<proteinExistence type="predicted"/>
<dbReference type="Proteomes" id="UP000256485">
    <property type="component" value="Unassembled WGS sequence"/>
</dbReference>
<keyword evidence="2" id="KW-1185">Reference proteome</keyword>
<dbReference type="GO" id="GO:0030246">
    <property type="term" value="F:carbohydrate binding"/>
    <property type="evidence" value="ECO:0007669"/>
    <property type="project" value="InterPro"/>
</dbReference>
<name>A0A3D9VCC7_THECX</name>
<dbReference type="PANTHER" id="PTHR10091:SF0">
    <property type="entry name" value="GALACTOSE MUTAROTASE"/>
    <property type="match status" value="1"/>
</dbReference>
<dbReference type="RefSeq" id="WP_115849548.1">
    <property type="nucleotide sequence ID" value="NZ_QTUC01000001.1"/>
</dbReference>
<dbReference type="Gene3D" id="2.70.98.10">
    <property type="match status" value="1"/>
</dbReference>
<protein>
    <submittedName>
        <fullName evidence="1">Aldose 1-epimerase</fullName>
    </submittedName>
</protein>
<dbReference type="EMBL" id="QTUC01000001">
    <property type="protein sequence ID" value="REF35824.1"/>
    <property type="molecule type" value="Genomic_DNA"/>
</dbReference>
<dbReference type="InterPro" id="IPR037480">
    <property type="entry name" value="YihR-like"/>
</dbReference>
<sequence length="302" mass="33277">MQPSGDQYSIAALGYTATISEVGATLRTLHYQGRPLVAGFAVDQIRPVYRGALLAPWPNRIADGAYEFGGVRHQLPLNEPTRHNALHGLVSWAPWTLLERSADQVVLGYRLFPQDGYPFRLDFTVTYVLSVDGLTIRLHAHNAGTTEAPYGCAPHPYLVAGDGKVDDWTLQLPAREYLEVTPDRLLPVRVRSVEGTSFDFREPRPIGTTFIDHAFTGLEPDQDGRTRARVVAGDGHGVEISWDSTCSWVQVHTADRPEPELHRSGLAVEPMTCPPDAFNSHIDLVVLAPGESHQATWTITAI</sequence>
<dbReference type="GO" id="GO:0033499">
    <property type="term" value="P:galactose catabolic process via UDP-galactose, Leloir pathway"/>
    <property type="evidence" value="ECO:0007669"/>
    <property type="project" value="TreeGrafter"/>
</dbReference>